<dbReference type="PANTHER" id="PTHR10807:SF73">
    <property type="entry name" value="LD06050P"/>
    <property type="match status" value="1"/>
</dbReference>
<dbReference type="GO" id="GO:0005737">
    <property type="term" value="C:cytoplasm"/>
    <property type="evidence" value="ECO:0007669"/>
    <property type="project" value="TreeGrafter"/>
</dbReference>
<dbReference type="PROSITE" id="PS51339">
    <property type="entry name" value="PPASE_MYOTUBULARIN"/>
    <property type="match status" value="1"/>
</dbReference>
<dbReference type="CDD" id="cd14536">
    <property type="entry name" value="PTP-MTMR9"/>
    <property type="match status" value="1"/>
</dbReference>
<sequence>MQKIKNKWMCQKFQIQQEKGKSGKKLPYHNLLLSLTMEFADLILVPKLDSVVLQAPFAKPTDVSVCITGHHIIFSTRKQGAEELWLMHDNIDTLEKRCTSGIAGGSIILRCKDFRTIRLSIKSSIDFQNLVTSLERLSSLDDLRLQYAFFYRPMYQILEDGWTAFTVDSEFSKLLKSDEWRISYINSDFSICPSYPKAVVVPKAIDDETLIAASRFREGGRFPVLSYRHECGAALLRSSQPQPGPNNKRCREDERLINCVLAGGKRGFIVDTRTLNLAQTAKSRGGGYEIEIYYPQWKRINNPIDKVSNLLDSLTKLVDACNDPSLSSDKWLSKLDGSNWMTYLKDSLNCACLVAQFLDQEGASVLVHGAEGTDATLLVTSLTQIILNPDCRTVRGFEAVIEREWIQAGYPFTKRHAHSAFCPPQLRAKSIAPTFLLFLDCVYQIHYQFPSSFEFLPTFLISLFENSYYSQFGTFIGNNEMEREKFGVKENTASLWSYINRPEILQTILNPLYEPNNSVIWPSVAPMSLNLWSGMYLRWIIDQKPDQEMWNAIVKLKDKEKELRGEAGRLRRQVEESNHAHSSAELQMSSLSLDAGPS</sequence>
<organism evidence="4 5">
    <name type="scientific">Nezara viridula</name>
    <name type="common">Southern green stink bug</name>
    <name type="synonym">Cimex viridulus</name>
    <dbReference type="NCBI Taxonomy" id="85310"/>
    <lineage>
        <taxon>Eukaryota</taxon>
        <taxon>Metazoa</taxon>
        <taxon>Ecdysozoa</taxon>
        <taxon>Arthropoda</taxon>
        <taxon>Hexapoda</taxon>
        <taxon>Insecta</taxon>
        <taxon>Pterygota</taxon>
        <taxon>Neoptera</taxon>
        <taxon>Paraneoptera</taxon>
        <taxon>Hemiptera</taxon>
        <taxon>Heteroptera</taxon>
        <taxon>Panheteroptera</taxon>
        <taxon>Pentatomomorpha</taxon>
        <taxon>Pentatomoidea</taxon>
        <taxon>Pentatomidae</taxon>
        <taxon>Pentatominae</taxon>
        <taxon>Nezara</taxon>
    </lineage>
</organism>
<protein>
    <recommendedName>
        <fullName evidence="3">Myotubularin phosphatase domain-containing protein</fullName>
    </recommendedName>
</protein>
<dbReference type="InterPro" id="IPR029021">
    <property type="entry name" value="Prot-tyrosine_phosphatase-like"/>
</dbReference>
<evidence type="ECO:0000313" key="4">
    <source>
        <dbReference type="EMBL" id="CAH1403311.1"/>
    </source>
</evidence>
<feature type="compositionally biased region" description="Polar residues" evidence="2">
    <location>
        <begin position="580"/>
        <end position="592"/>
    </location>
</feature>
<evidence type="ECO:0000259" key="3">
    <source>
        <dbReference type="PROSITE" id="PS51339"/>
    </source>
</evidence>
<name>A0A9P0HKU3_NEZVI</name>
<dbReference type="InterPro" id="IPR030564">
    <property type="entry name" value="Myotubularin"/>
</dbReference>
<dbReference type="GO" id="GO:0010507">
    <property type="term" value="P:negative regulation of autophagy"/>
    <property type="evidence" value="ECO:0007669"/>
    <property type="project" value="TreeGrafter"/>
</dbReference>
<evidence type="ECO:0000313" key="5">
    <source>
        <dbReference type="Proteomes" id="UP001152798"/>
    </source>
</evidence>
<dbReference type="SUPFAM" id="SSF50729">
    <property type="entry name" value="PH domain-like"/>
    <property type="match status" value="1"/>
</dbReference>
<proteinExistence type="inferred from homology"/>
<feature type="domain" description="Myotubularin phosphatase" evidence="3">
    <location>
        <begin position="161"/>
        <end position="536"/>
    </location>
</feature>
<dbReference type="Pfam" id="PF21098">
    <property type="entry name" value="PH-GRAM_MTMR6-like"/>
    <property type="match status" value="1"/>
</dbReference>
<comment type="similarity">
    <text evidence="1">Belongs to the protein-tyrosine phosphatase family. Non-receptor class myotubularin subfamily.</text>
</comment>
<dbReference type="GO" id="GO:0019903">
    <property type="term" value="F:protein phosphatase binding"/>
    <property type="evidence" value="ECO:0007669"/>
    <property type="project" value="TreeGrafter"/>
</dbReference>
<feature type="compositionally biased region" description="Basic and acidic residues" evidence="2">
    <location>
        <begin position="570"/>
        <end position="579"/>
    </location>
</feature>
<dbReference type="InterPro" id="IPR048994">
    <property type="entry name" value="PH-GRAM_MTMR6-9"/>
</dbReference>
<dbReference type="EMBL" id="OV725081">
    <property type="protein sequence ID" value="CAH1403311.1"/>
    <property type="molecule type" value="Genomic_DNA"/>
</dbReference>
<feature type="region of interest" description="Disordered" evidence="2">
    <location>
        <begin position="570"/>
        <end position="598"/>
    </location>
</feature>
<dbReference type="InterPro" id="IPR011993">
    <property type="entry name" value="PH-like_dom_sf"/>
</dbReference>
<dbReference type="OrthoDB" id="271628at2759"/>
<dbReference type="AlphaFoldDB" id="A0A9P0HKU3"/>
<accession>A0A9P0HKU3</accession>
<evidence type="ECO:0000256" key="2">
    <source>
        <dbReference type="SAM" id="MobiDB-lite"/>
    </source>
</evidence>
<gene>
    <name evidence="4" type="ORF">NEZAVI_LOCUS11935</name>
</gene>
<dbReference type="Pfam" id="PF06602">
    <property type="entry name" value="Myotub-related"/>
    <property type="match status" value="1"/>
</dbReference>
<dbReference type="PANTHER" id="PTHR10807">
    <property type="entry name" value="MYOTUBULARIN-RELATED"/>
    <property type="match status" value="1"/>
</dbReference>
<reference evidence="4" key="1">
    <citation type="submission" date="2022-01" db="EMBL/GenBank/DDBJ databases">
        <authorList>
            <person name="King R."/>
        </authorList>
    </citation>
    <scope>NUCLEOTIDE SEQUENCE</scope>
</reference>
<dbReference type="Proteomes" id="UP001152798">
    <property type="component" value="Chromosome 5"/>
</dbReference>
<dbReference type="SUPFAM" id="SSF52799">
    <property type="entry name" value="(Phosphotyrosine protein) phosphatases II"/>
    <property type="match status" value="1"/>
</dbReference>
<keyword evidence="5" id="KW-1185">Reference proteome</keyword>
<dbReference type="Gene3D" id="2.30.29.30">
    <property type="entry name" value="Pleckstrin-homology domain (PH domain)/Phosphotyrosine-binding domain (PTB)"/>
    <property type="match status" value="1"/>
</dbReference>
<dbReference type="GO" id="GO:0046856">
    <property type="term" value="P:phosphatidylinositol dephosphorylation"/>
    <property type="evidence" value="ECO:0007669"/>
    <property type="project" value="TreeGrafter"/>
</dbReference>
<dbReference type="InterPro" id="IPR010569">
    <property type="entry name" value="Myotubularin-like_Pase_dom"/>
</dbReference>
<evidence type="ECO:0000256" key="1">
    <source>
        <dbReference type="ARBA" id="ARBA00007471"/>
    </source>
</evidence>